<dbReference type="PROSITE" id="PS50995">
    <property type="entry name" value="HTH_MARR_2"/>
    <property type="match status" value="1"/>
</dbReference>
<evidence type="ECO:0000259" key="4">
    <source>
        <dbReference type="PROSITE" id="PS50995"/>
    </source>
</evidence>
<gene>
    <name evidence="5" type="ORF">DFR49_2031</name>
</gene>
<accession>A0A397P3I6</accession>
<dbReference type="PANTHER" id="PTHR42756">
    <property type="entry name" value="TRANSCRIPTIONAL REGULATOR, MARR"/>
    <property type="match status" value="1"/>
</dbReference>
<dbReference type="SMART" id="SM00347">
    <property type="entry name" value="HTH_MARR"/>
    <property type="match status" value="1"/>
</dbReference>
<dbReference type="SUPFAM" id="SSF46785">
    <property type="entry name" value="Winged helix' DNA-binding domain"/>
    <property type="match status" value="1"/>
</dbReference>
<comment type="caution">
    <text evidence="5">The sequence shown here is derived from an EMBL/GenBank/DDBJ whole genome shotgun (WGS) entry which is preliminary data.</text>
</comment>
<sequence>MTMQRPSLSDGARRARLTHLLHRAAHMRRQTFDARLRPFGITAVQYWVLGRLARTNDSGLTQTELARALESGKVSVGALVTRLEALGLVERRDDSRDRRLRRIFLTDTGYVAIEQIAAVAHRIDRAALDGIDDAALDRCADTLEAIKANLRRMLDE</sequence>
<evidence type="ECO:0000256" key="2">
    <source>
        <dbReference type="ARBA" id="ARBA00023125"/>
    </source>
</evidence>
<reference evidence="5 6" key="1">
    <citation type="submission" date="2018-08" db="EMBL/GenBank/DDBJ databases">
        <title>Genomic Encyclopedia of Type Strains, Phase IV (KMG-IV): sequencing the most valuable type-strain genomes for metagenomic binning, comparative biology and taxonomic classification.</title>
        <authorList>
            <person name="Goeker M."/>
        </authorList>
    </citation>
    <scope>NUCLEOTIDE SEQUENCE [LARGE SCALE GENOMIC DNA]</scope>
    <source>
        <strain evidence="5 6">DSM 25527</strain>
    </source>
</reference>
<dbReference type="RefSeq" id="WP_170150992.1">
    <property type="nucleotide sequence ID" value="NZ_QXDC01000003.1"/>
</dbReference>
<dbReference type="EMBL" id="QXDC01000003">
    <property type="protein sequence ID" value="RIA43802.1"/>
    <property type="molecule type" value="Genomic_DNA"/>
</dbReference>
<dbReference type="PRINTS" id="PR00598">
    <property type="entry name" value="HTHMARR"/>
</dbReference>
<dbReference type="GO" id="GO:0003700">
    <property type="term" value="F:DNA-binding transcription factor activity"/>
    <property type="evidence" value="ECO:0007669"/>
    <property type="project" value="InterPro"/>
</dbReference>
<keyword evidence="6" id="KW-1185">Reference proteome</keyword>
<organism evidence="5 6">
    <name type="scientific">Hephaestia caeni</name>
    <dbReference type="NCBI Taxonomy" id="645617"/>
    <lineage>
        <taxon>Bacteria</taxon>
        <taxon>Pseudomonadati</taxon>
        <taxon>Pseudomonadota</taxon>
        <taxon>Alphaproteobacteria</taxon>
        <taxon>Sphingomonadales</taxon>
        <taxon>Sphingomonadaceae</taxon>
        <taxon>Hephaestia</taxon>
    </lineage>
</organism>
<keyword evidence="1" id="KW-0805">Transcription regulation</keyword>
<dbReference type="AlphaFoldDB" id="A0A397P3I6"/>
<dbReference type="PROSITE" id="PS01117">
    <property type="entry name" value="HTH_MARR_1"/>
    <property type="match status" value="1"/>
</dbReference>
<dbReference type="InterPro" id="IPR036388">
    <property type="entry name" value="WH-like_DNA-bd_sf"/>
</dbReference>
<evidence type="ECO:0000313" key="5">
    <source>
        <dbReference type="EMBL" id="RIA43802.1"/>
    </source>
</evidence>
<protein>
    <submittedName>
        <fullName evidence="5">MarR family transcriptional regulator for hemolysin</fullName>
    </submittedName>
</protein>
<keyword evidence="2" id="KW-0238">DNA-binding</keyword>
<dbReference type="Gene3D" id="1.10.10.10">
    <property type="entry name" value="Winged helix-like DNA-binding domain superfamily/Winged helix DNA-binding domain"/>
    <property type="match status" value="1"/>
</dbReference>
<keyword evidence="3" id="KW-0804">Transcription</keyword>
<dbReference type="InterPro" id="IPR036390">
    <property type="entry name" value="WH_DNA-bd_sf"/>
</dbReference>
<dbReference type="GO" id="GO:0003677">
    <property type="term" value="F:DNA binding"/>
    <property type="evidence" value="ECO:0007669"/>
    <property type="project" value="UniProtKB-KW"/>
</dbReference>
<dbReference type="Pfam" id="PF12802">
    <property type="entry name" value="MarR_2"/>
    <property type="match status" value="1"/>
</dbReference>
<evidence type="ECO:0000256" key="1">
    <source>
        <dbReference type="ARBA" id="ARBA00023015"/>
    </source>
</evidence>
<dbReference type="InterPro" id="IPR023187">
    <property type="entry name" value="Tscrpt_reg_MarR-type_CS"/>
</dbReference>
<name>A0A397P3I6_9SPHN</name>
<proteinExistence type="predicted"/>
<dbReference type="Proteomes" id="UP000266568">
    <property type="component" value="Unassembled WGS sequence"/>
</dbReference>
<dbReference type="InterPro" id="IPR000835">
    <property type="entry name" value="HTH_MarR-typ"/>
</dbReference>
<evidence type="ECO:0000256" key="3">
    <source>
        <dbReference type="ARBA" id="ARBA00023163"/>
    </source>
</evidence>
<dbReference type="PANTHER" id="PTHR42756:SF1">
    <property type="entry name" value="TRANSCRIPTIONAL REPRESSOR OF EMRAB OPERON"/>
    <property type="match status" value="1"/>
</dbReference>
<feature type="domain" description="HTH marR-type" evidence="4">
    <location>
        <begin position="14"/>
        <end position="155"/>
    </location>
</feature>
<evidence type="ECO:0000313" key="6">
    <source>
        <dbReference type="Proteomes" id="UP000266568"/>
    </source>
</evidence>